<dbReference type="Proteomes" id="UP000807306">
    <property type="component" value="Unassembled WGS sequence"/>
</dbReference>
<comment type="caution">
    <text evidence="2">The sequence shown here is derived from an EMBL/GenBank/DDBJ whole genome shotgun (WGS) entry which is preliminary data.</text>
</comment>
<gene>
    <name evidence="2" type="ORF">CPB83DRAFT_856301</name>
</gene>
<proteinExistence type="predicted"/>
<dbReference type="EMBL" id="MU157862">
    <property type="protein sequence ID" value="KAF9527290.1"/>
    <property type="molecule type" value="Genomic_DNA"/>
</dbReference>
<feature type="transmembrane region" description="Helical" evidence="1">
    <location>
        <begin position="92"/>
        <end position="112"/>
    </location>
</feature>
<evidence type="ECO:0000313" key="2">
    <source>
        <dbReference type="EMBL" id="KAF9527290.1"/>
    </source>
</evidence>
<protein>
    <submittedName>
        <fullName evidence="2">Uncharacterized protein</fullName>
    </submittedName>
</protein>
<reference evidence="2" key="1">
    <citation type="submission" date="2020-11" db="EMBL/GenBank/DDBJ databases">
        <authorList>
            <consortium name="DOE Joint Genome Institute"/>
            <person name="Ahrendt S."/>
            <person name="Riley R."/>
            <person name="Andreopoulos W."/>
            <person name="Labutti K."/>
            <person name="Pangilinan J."/>
            <person name="Ruiz-Duenas F.J."/>
            <person name="Barrasa J.M."/>
            <person name="Sanchez-Garcia M."/>
            <person name="Camarero S."/>
            <person name="Miyauchi S."/>
            <person name="Serrano A."/>
            <person name="Linde D."/>
            <person name="Babiker R."/>
            <person name="Drula E."/>
            <person name="Ayuso-Fernandez I."/>
            <person name="Pacheco R."/>
            <person name="Padilla G."/>
            <person name="Ferreira P."/>
            <person name="Barriuso J."/>
            <person name="Kellner H."/>
            <person name="Castanera R."/>
            <person name="Alfaro M."/>
            <person name="Ramirez L."/>
            <person name="Pisabarro A.G."/>
            <person name="Kuo A."/>
            <person name="Tritt A."/>
            <person name="Lipzen A."/>
            <person name="He G."/>
            <person name="Yan M."/>
            <person name="Ng V."/>
            <person name="Cullen D."/>
            <person name="Martin F."/>
            <person name="Rosso M.-N."/>
            <person name="Henrissat B."/>
            <person name="Hibbett D."/>
            <person name="Martinez A.T."/>
            <person name="Grigoriev I.V."/>
        </authorList>
    </citation>
    <scope>NUCLEOTIDE SEQUENCE</scope>
    <source>
        <strain evidence="2">CBS 506.95</strain>
    </source>
</reference>
<accession>A0A9P6EE33</accession>
<evidence type="ECO:0000256" key="1">
    <source>
        <dbReference type="SAM" id="Phobius"/>
    </source>
</evidence>
<evidence type="ECO:0000313" key="3">
    <source>
        <dbReference type="Proteomes" id="UP000807306"/>
    </source>
</evidence>
<name>A0A9P6EE33_9AGAR</name>
<keyword evidence="1" id="KW-0472">Membrane</keyword>
<keyword evidence="1" id="KW-1133">Transmembrane helix</keyword>
<dbReference type="AlphaFoldDB" id="A0A9P6EE33"/>
<keyword evidence="1" id="KW-0812">Transmembrane</keyword>
<organism evidence="2 3">
    <name type="scientific">Crepidotus variabilis</name>
    <dbReference type="NCBI Taxonomy" id="179855"/>
    <lineage>
        <taxon>Eukaryota</taxon>
        <taxon>Fungi</taxon>
        <taxon>Dikarya</taxon>
        <taxon>Basidiomycota</taxon>
        <taxon>Agaricomycotina</taxon>
        <taxon>Agaricomycetes</taxon>
        <taxon>Agaricomycetidae</taxon>
        <taxon>Agaricales</taxon>
        <taxon>Agaricineae</taxon>
        <taxon>Crepidotaceae</taxon>
        <taxon>Crepidotus</taxon>
    </lineage>
</organism>
<sequence>MQHTSKAFSFASQLPKHHNLLPASRKVSVFKASTSLRQNLHSHSQCVIHTKSRQPLKLRSYSTTPNPDLKPNQNVFRAIDASLRELGLSGPAYWFIVGTFSLIALLESAFWAQLLYRKFWTKSEGEGETGVLKEWAGWWGGWLGFGKEKEKEE</sequence>
<keyword evidence="3" id="KW-1185">Reference proteome</keyword>